<sequence length="253" mass="28738">MKFIPEKSTDSFQQLGFFVIEKFLSDAEVAQIHSELSRVQKDVIPKMPASEVYYDQKGDRNSLKQLQRLHVHDAFFNTLMINSPFQKIAEHLLGEPVEGKNLQYFNKRPMVSLPTPPHQDGHYFMIEPVKAVTLWLALDHVDEVNGCVRYLPKSHLHGLRPHARTETLGFSQGIVDYGTESDLANELAFCCTPGTLIGHHPLTVHRADRNTSQDRDRRALGFIYYGASARVDEAAHARYQSSLAKELQAQKLI</sequence>
<organism evidence="1">
    <name type="scientific">marine metagenome</name>
    <dbReference type="NCBI Taxonomy" id="408172"/>
    <lineage>
        <taxon>unclassified sequences</taxon>
        <taxon>metagenomes</taxon>
        <taxon>ecological metagenomes</taxon>
    </lineage>
</organism>
<dbReference type="PANTHER" id="PTHR20883:SF46">
    <property type="entry name" value="PHYTANOYL-COA HYDROXYLASE"/>
    <property type="match status" value="1"/>
</dbReference>
<protein>
    <recommendedName>
        <fullName evidence="2">Fe2OG dioxygenase domain-containing protein</fullName>
    </recommendedName>
</protein>
<accession>A0A381RVA8</accession>
<evidence type="ECO:0000313" key="1">
    <source>
        <dbReference type="EMBL" id="SUZ95800.1"/>
    </source>
</evidence>
<dbReference type="InterPro" id="IPR008775">
    <property type="entry name" value="Phytyl_CoA_dOase-like"/>
</dbReference>
<evidence type="ECO:0008006" key="2">
    <source>
        <dbReference type="Google" id="ProtNLM"/>
    </source>
</evidence>
<name>A0A381RVA8_9ZZZZ</name>
<reference evidence="1" key="1">
    <citation type="submission" date="2018-05" db="EMBL/GenBank/DDBJ databases">
        <authorList>
            <person name="Lanie J.A."/>
            <person name="Ng W.-L."/>
            <person name="Kazmierczak K.M."/>
            <person name="Andrzejewski T.M."/>
            <person name="Davidsen T.M."/>
            <person name="Wayne K.J."/>
            <person name="Tettelin H."/>
            <person name="Glass J.I."/>
            <person name="Rusch D."/>
            <person name="Podicherti R."/>
            <person name="Tsui H.-C.T."/>
            <person name="Winkler M.E."/>
        </authorList>
    </citation>
    <scope>NUCLEOTIDE SEQUENCE</scope>
</reference>
<dbReference type="Pfam" id="PF05721">
    <property type="entry name" value="PhyH"/>
    <property type="match status" value="1"/>
</dbReference>
<dbReference type="EMBL" id="UINC01002356">
    <property type="protein sequence ID" value="SUZ95800.1"/>
    <property type="molecule type" value="Genomic_DNA"/>
</dbReference>
<proteinExistence type="predicted"/>
<dbReference type="PANTHER" id="PTHR20883">
    <property type="entry name" value="PHYTANOYL-COA DIOXYGENASE DOMAIN CONTAINING 1"/>
    <property type="match status" value="1"/>
</dbReference>
<dbReference type="AlphaFoldDB" id="A0A381RVA8"/>
<dbReference type="SUPFAM" id="SSF51197">
    <property type="entry name" value="Clavaminate synthase-like"/>
    <property type="match status" value="1"/>
</dbReference>
<gene>
    <name evidence="1" type="ORF">METZ01_LOCUS48654</name>
</gene>
<dbReference type="Gene3D" id="2.60.120.620">
    <property type="entry name" value="q2cbj1_9rhob like domain"/>
    <property type="match status" value="1"/>
</dbReference>